<evidence type="ECO:0000313" key="1">
    <source>
        <dbReference type="EMBL" id="KRY83376.1"/>
    </source>
</evidence>
<keyword evidence="2" id="KW-1185">Reference proteome</keyword>
<dbReference type="OrthoDB" id="5918546at2759"/>
<dbReference type="EMBL" id="JYDT01000142">
    <property type="protein sequence ID" value="KRY83376.1"/>
    <property type="molecule type" value="Genomic_DNA"/>
</dbReference>
<accession>A0A0V1FB85</accession>
<organism evidence="1 2">
    <name type="scientific">Trichinella pseudospiralis</name>
    <name type="common">Parasitic roundworm</name>
    <dbReference type="NCBI Taxonomy" id="6337"/>
    <lineage>
        <taxon>Eukaryota</taxon>
        <taxon>Metazoa</taxon>
        <taxon>Ecdysozoa</taxon>
        <taxon>Nematoda</taxon>
        <taxon>Enoplea</taxon>
        <taxon>Dorylaimia</taxon>
        <taxon>Trichinellida</taxon>
        <taxon>Trichinellidae</taxon>
        <taxon>Trichinella</taxon>
    </lineage>
</organism>
<proteinExistence type="predicted"/>
<gene>
    <name evidence="1" type="ORF">T4D_6017</name>
</gene>
<dbReference type="AlphaFoldDB" id="A0A0V1FB85"/>
<dbReference type="Proteomes" id="UP000054995">
    <property type="component" value="Unassembled WGS sequence"/>
</dbReference>
<name>A0A0V1FB85_TRIPS</name>
<comment type="caution">
    <text evidence="1">The sequence shown here is derived from an EMBL/GenBank/DDBJ whole genome shotgun (WGS) entry which is preliminary data.</text>
</comment>
<reference evidence="1 2" key="1">
    <citation type="submission" date="2015-01" db="EMBL/GenBank/DDBJ databases">
        <title>Evolution of Trichinella species and genotypes.</title>
        <authorList>
            <person name="Korhonen P.K."/>
            <person name="Edoardo P."/>
            <person name="Giuseppe L.R."/>
            <person name="Gasser R.B."/>
        </authorList>
    </citation>
    <scope>NUCLEOTIDE SEQUENCE [LARGE SCALE GENOMIC DNA]</scope>
    <source>
        <strain evidence="1">ISS470</strain>
    </source>
</reference>
<evidence type="ECO:0000313" key="2">
    <source>
        <dbReference type="Proteomes" id="UP000054995"/>
    </source>
</evidence>
<sequence length="108" mass="12230">MSTVQLPLAGETVSRTMTLHFAKISKKTMGASYFVISLRITQDGKPHTISKSLVLPAIKDAVRIHFEEKTENELIKRLYGVSFVCLQVDKPIDVQGLRWLLLHPQQEI</sequence>
<protein>
    <submittedName>
        <fullName evidence="1">Uncharacterized protein</fullName>
    </submittedName>
</protein>